<keyword evidence="13" id="KW-0648">Protein biosynthesis</keyword>
<proteinExistence type="inferred from homology"/>
<dbReference type="NCBIfam" id="NF001263">
    <property type="entry name" value="PRK00226.1-4"/>
    <property type="match status" value="1"/>
</dbReference>
<evidence type="ECO:0000256" key="8">
    <source>
        <dbReference type="ARBA" id="ARBA00030776"/>
    </source>
</evidence>
<keyword evidence="13" id="KW-0251">Elongation factor</keyword>
<accession>A0A1M5LG84</accession>
<dbReference type="HAMAP" id="MF_00105">
    <property type="entry name" value="GreA_GreB"/>
    <property type="match status" value="1"/>
</dbReference>
<dbReference type="Pfam" id="PF01272">
    <property type="entry name" value="GreA_GreB"/>
    <property type="match status" value="1"/>
</dbReference>
<keyword evidence="14" id="KW-1185">Reference proteome</keyword>
<dbReference type="GO" id="GO:0070063">
    <property type="term" value="F:RNA polymerase binding"/>
    <property type="evidence" value="ECO:0007669"/>
    <property type="project" value="InterPro"/>
</dbReference>
<evidence type="ECO:0000313" key="14">
    <source>
        <dbReference type="Proteomes" id="UP000243255"/>
    </source>
</evidence>
<evidence type="ECO:0000256" key="3">
    <source>
        <dbReference type="ARBA" id="ARBA00023015"/>
    </source>
</evidence>
<dbReference type="InterPro" id="IPR036953">
    <property type="entry name" value="GreA/GreB_C_sf"/>
</dbReference>
<keyword evidence="3 9" id="KW-0805">Transcription regulation</keyword>
<dbReference type="EMBL" id="FQWX01000004">
    <property type="protein sequence ID" value="SHG64057.1"/>
    <property type="molecule type" value="Genomic_DNA"/>
</dbReference>
<dbReference type="FunFam" id="1.10.287.180:FF:000001">
    <property type="entry name" value="Transcription elongation factor GreA"/>
    <property type="match status" value="1"/>
</dbReference>
<feature type="domain" description="Transcription elongation factor GreA/GreB N-terminal" evidence="12">
    <location>
        <begin position="19"/>
        <end position="89"/>
    </location>
</feature>
<dbReference type="GO" id="GO:0003677">
    <property type="term" value="F:DNA binding"/>
    <property type="evidence" value="ECO:0007669"/>
    <property type="project" value="UniProtKB-UniRule"/>
</dbReference>
<keyword evidence="6 9" id="KW-0804">Transcription</keyword>
<evidence type="ECO:0000256" key="2">
    <source>
        <dbReference type="ARBA" id="ARBA00013729"/>
    </source>
</evidence>
<sequence length="171" mass="19329">MFLKVCEGVVGVMEENKEILLTQEGYQKLEDELELLKVVRRKEVAERIKVAISFGDLSENAEYDEAKNEQAQVEERIIKLENMIRKAVIIDESKIDLNMVTIGSIVKVKDIEYDEEVEYTIVGSAEADPYDGKISNESPVGKALLGRCKGETVEVHVPDGIAKFEILEIRR</sequence>
<dbReference type="NCBIfam" id="TIGR01462">
    <property type="entry name" value="greA"/>
    <property type="match status" value="1"/>
</dbReference>
<feature type="domain" description="Transcription elongation factor GreA/GreB C-terminal" evidence="11">
    <location>
        <begin position="98"/>
        <end position="170"/>
    </location>
</feature>
<dbReference type="GO" id="GO:0003746">
    <property type="term" value="F:translation elongation factor activity"/>
    <property type="evidence" value="ECO:0007669"/>
    <property type="project" value="UniProtKB-KW"/>
</dbReference>
<dbReference type="Pfam" id="PF03449">
    <property type="entry name" value="GreA_GreB_N"/>
    <property type="match status" value="1"/>
</dbReference>
<dbReference type="InterPro" id="IPR006359">
    <property type="entry name" value="Tscrpt_elong_fac_GreA"/>
</dbReference>
<evidence type="ECO:0000256" key="10">
    <source>
        <dbReference type="RuleBase" id="RU000556"/>
    </source>
</evidence>
<comment type="function">
    <text evidence="7 9 10">Necessary for efficient RNA polymerase transcription elongation past template-encoded arresting sites. The arresting sites in DNA have the property of trapping a certain fraction of elongating RNA polymerases that pass through, resulting in locked ternary complexes. Cleavage of the nascent transcript by cleavage factors such as GreA or GreB allows the resumption of elongation from the new 3'terminus. GreA releases sequences of 2 to 3 nucleotides.</text>
</comment>
<dbReference type="Proteomes" id="UP000243255">
    <property type="component" value="Unassembled WGS sequence"/>
</dbReference>
<evidence type="ECO:0000256" key="9">
    <source>
        <dbReference type="HAMAP-Rule" id="MF_00105"/>
    </source>
</evidence>
<dbReference type="FunFam" id="3.10.50.30:FF:000001">
    <property type="entry name" value="Transcription elongation factor GreA"/>
    <property type="match status" value="1"/>
</dbReference>
<dbReference type="PIRSF" id="PIRSF006092">
    <property type="entry name" value="GreA_GreB"/>
    <property type="match status" value="1"/>
</dbReference>
<dbReference type="PANTHER" id="PTHR30437:SF4">
    <property type="entry name" value="TRANSCRIPTION ELONGATION FACTOR GREA"/>
    <property type="match status" value="1"/>
</dbReference>
<evidence type="ECO:0000256" key="6">
    <source>
        <dbReference type="ARBA" id="ARBA00023163"/>
    </source>
</evidence>
<reference evidence="14" key="1">
    <citation type="submission" date="2016-11" db="EMBL/GenBank/DDBJ databases">
        <authorList>
            <person name="Varghese N."/>
            <person name="Submissions S."/>
        </authorList>
    </citation>
    <scope>NUCLEOTIDE SEQUENCE [LARGE SCALE GENOMIC DNA]</scope>
    <source>
        <strain evidence="14">DSM 2635</strain>
    </source>
</reference>
<dbReference type="InterPro" id="IPR001437">
    <property type="entry name" value="Tscrpt_elong_fac_GreA/B_C"/>
</dbReference>
<dbReference type="AlphaFoldDB" id="A0A1M5LG84"/>
<dbReference type="PANTHER" id="PTHR30437">
    <property type="entry name" value="TRANSCRIPTION ELONGATION FACTOR GREA"/>
    <property type="match status" value="1"/>
</dbReference>
<keyword evidence="5 9" id="KW-0238">DNA-binding</keyword>
<evidence type="ECO:0000313" key="13">
    <source>
        <dbReference type="EMBL" id="SHG64057.1"/>
    </source>
</evidence>
<dbReference type="InterPro" id="IPR036805">
    <property type="entry name" value="Tscrpt_elong_fac_GreA/B_N_sf"/>
</dbReference>
<dbReference type="InterPro" id="IPR023459">
    <property type="entry name" value="Tscrpt_elong_fac_GreA/B_fam"/>
</dbReference>
<dbReference type="PROSITE" id="PS00829">
    <property type="entry name" value="GREAB_1"/>
    <property type="match status" value="1"/>
</dbReference>
<dbReference type="PROSITE" id="PS00830">
    <property type="entry name" value="GREAB_2"/>
    <property type="match status" value="1"/>
</dbReference>
<evidence type="ECO:0000256" key="7">
    <source>
        <dbReference type="ARBA" id="ARBA00024916"/>
    </source>
</evidence>
<dbReference type="Gene3D" id="3.10.50.30">
    <property type="entry name" value="Transcription elongation factor, GreA/GreB, C-terminal domain"/>
    <property type="match status" value="1"/>
</dbReference>
<evidence type="ECO:0000259" key="12">
    <source>
        <dbReference type="Pfam" id="PF03449"/>
    </source>
</evidence>
<evidence type="ECO:0000256" key="4">
    <source>
        <dbReference type="ARBA" id="ARBA00023054"/>
    </source>
</evidence>
<comment type="similarity">
    <text evidence="1 9 10">Belongs to the GreA/GreB family.</text>
</comment>
<dbReference type="GO" id="GO:0006354">
    <property type="term" value="P:DNA-templated transcription elongation"/>
    <property type="evidence" value="ECO:0007669"/>
    <property type="project" value="TreeGrafter"/>
</dbReference>
<gene>
    <name evidence="9" type="primary">greA</name>
    <name evidence="13" type="ORF">SAMN04488530_104124</name>
</gene>
<protein>
    <recommendedName>
        <fullName evidence="2 9">Transcription elongation factor GreA</fullName>
    </recommendedName>
    <alternativeName>
        <fullName evidence="8 9">Transcript cleavage factor GreA</fullName>
    </alternativeName>
</protein>
<evidence type="ECO:0000256" key="1">
    <source>
        <dbReference type="ARBA" id="ARBA00008213"/>
    </source>
</evidence>
<dbReference type="SUPFAM" id="SSF46557">
    <property type="entry name" value="GreA transcript cleavage protein, N-terminal domain"/>
    <property type="match status" value="1"/>
</dbReference>
<dbReference type="SUPFAM" id="SSF54534">
    <property type="entry name" value="FKBP-like"/>
    <property type="match status" value="1"/>
</dbReference>
<dbReference type="NCBIfam" id="NF001261">
    <property type="entry name" value="PRK00226.1-2"/>
    <property type="match status" value="1"/>
</dbReference>
<feature type="coiled-coil region" evidence="9">
    <location>
        <begin position="26"/>
        <end position="83"/>
    </location>
</feature>
<dbReference type="InterPro" id="IPR022691">
    <property type="entry name" value="Tscrpt_elong_fac_GreA/B_N"/>
</dbReference>
<dbReference type="Gene3D" id="1.10.287.180">
    <property type="entry name" value="Transcription elongation factor, GreA/GreB, N-terminal domain"/>
    <property type="match status" value="1"/>
</dbReference>
<name>A0A1M5LG84_9FIRM</name>
<dbReference type="STRING" id="1121321.SAMN04488530_104124"/>
<organism evidence="13 14">
    <name type="scientific">Asaccharospora irregularis DSM 2635</name>
    <dbReference type="NCBI Taxonomy" id="1121321"/>
    <lineage>
        <taxon>Bacteria</taxon>
        <taxon>Bacillati</taxon>
        <taxon>Bacillota</taxon>
        <taxon>Clostridia</taxon>
        <taxon>Peptostreptococcales</taxon>
        <taxon>Peptostreptococcaceae</taxon>
        <taxon>Asaccharospora</taxon>
    </lineage>
</organism>
<dbReference type="GO" id="GO:0032784">
    <property type="term" value="P:regulation of DNA-templated transcription elongation"/>
    <property type="evidence" value="ECO:0007669"/>
    <property type="project" value="UniProtKB-UniRule"/>
</dbReference>
<evidence type="ECO:0000256" key="5">
    <source>
        <dbReference type="ARBA" id="ARBA00023125"/>
    </source>
</evidence>
<dbReference type="InterPro" id="IPR018151">
    <property type="entry name" value="TF_GreA/GreB_CS"/>
</dbReference>
<keyword evidence="4 9" id="KW-0175">Coiled coil</keyword>
<evidence type="ECO:0000259" key="11">
    <source>
        <dbReference type="Pfam" id="PF01272"/>
    </source>
</evidence>
<dbReference type="InterPro" id="IPR028624">
    <property type="entry name" value="Tscrpt_elong_fac_GreA/B"/>
</dbReference>